<dbReference type="Gene3D" id="2.60.120.200">
    <property type="match status" value="1"/>
</dbReference>
<feature type="region of interest" description="Disordered" evidence="1">
    <location>
        <begin position="43"/>
        <end position="62"/>
    </location>
</feature>
<feature type="domain" description="Polysaccharide lyase 14" evidence="3">
    <location>
        <begin position="114"/>
        <end position="315"/>
    </location>
</feature>
<keyword evidence="2" id="KW-0732">Signal</keyword>
<gene>
    <name evidence="4" type="ORF">DY218_26490</name>
</gene>
<evidence type="ECO:0000313" key="5">
    <source>
        <dbReference type="Proteomes" id="UP000263094"/>
    </source>
</evidence>
<feature type="signal peptide" evidence="2">
    <location>
        <begin position="1"/>
        <end position="46"/>
    </location>
</feature>
<evidence type="ECO:0000259" key="3">
    <source>
        <dbReference type="Pfam" id="PF21294"/>
    </source>
</evidence>
<feature type="region of interest" description="Disordered" evidence="1">
    <location>
        <begin position="1"/>
        <end position="21"/>
    </location>
</feature>
<dbReference type="EMBL" id="QUAK01000191">
    <property type="protein sequence ID" value="RFU83688.1"/>
    <property type="molecule type" value="Genomic_DNA"/>
</dbReference>
<dbReference type="PANTHER" id="PTHR40124">
    <property type="match status" value="1"/>
</dbReference>
<evidence type="ECO:0000256" key="2">
    <source>
        <dbReference type="SAM" id="SignalP"/>
    </source>
</evidence>
<dbReference type="PANTHER" id="PTHR40124:SF1">
    <property type="entry name" value="DISAGGREGATASE RELATED REPEAT PROTEIN"/>
    <property type="match status" value="1"/>
</dbReference>
<keyword evidence="5" id="KW-1185">Reference proteome</keyword>
<organism evidence="4 5">
    <name type="scientific">Streptomyces triticagri</name>
    <dbReference type="NCBI Taxonomy" id="2293568"/>
    <lineage>
        <taxon>Bacteria</taxon>
        <taxon>Bacillati</taxon>
        <taxon>Actinomycetota</taxon>
        <taxon>Actinomycetes</taxon>
        <taxon>Kitasatosporales</taxon>
        <taxon>Streptomycetaceae</taxon>
        <taxon>Streptomyces</taxon>
    </lineage>
</organism>
<feature type="compositionally biased region" description="Basic and acidic residues" evidence="1">
    <location>
        <begin position="103"/>
        <end position="118"/>
    </location>
</feature>
<dbReference type="Pfam" id="PF21294">
    <property type="entry name" value="Polysacc_lyase_14"/>
    <property type="match status" value="1"/>
</dbReference>
<feature type="chain" id="PRO_5017052498" description="Polysaccharide lyase 14 domain-containing protein" evidence="2">
    <location>
        <begin position="47"/>
        <end position="332"/>
    </location>
</feature>
<protein>
    <recommendedName>
        <fullName evidence="3">Polysaccharide lyase 14 domain-containing protein</fullName>
    </recommendedName>
</protein>
<dbReference type="OrthoDB" id="7552220at2"/>
<dbReference type="AlphaFoldDB" id="A0A372LYD9"/>
<comment type="caution">
    <text evidence="4">The sequence shown here is derived from an EMBL/GenBank/DDBJ whole genome shotgun (WGS) entry which is preliminary data.</text>
</comment>
<evidence type="ECO:0000313" key="4">
    <source>
        <dbReference type="EMBL" id="RFU83688.1"/>
    </source>
</evidence>
<feature type="region of interest" description="Disordered" evidence="1">
    <location>
        <begin position="95"/>
        <end position="118"/>
    </location>
</feature>
<reference evidence="4 5" key="1">
    <citation type="submission" date="2018-08" db="EMBL/GenBank/DDBJ databases">
        <title>Isolation, diversity and antifungal activity of Actinobacteria from wheat.</title>
        <authorList>
            <person name="Han C."/>
        </authorList>
    </citation>
    <scope>NUCLEOTIDE SEQUENCE [LARGE SCALE GENOMIC DNA]</scope>
    <source>
        <strain evidence="4 5">NEAU-YY421</strain>
    </source>
</reference>
<dbReference type="InterPro" id="IPR048958">
    <property type="entry name" value="Polysacc_lyase_14"/>
</dbReference>
<feature type="compositionally biased region" description="Basic and acidic residues" evidence="1">
    <location>
        <begin position="47"/>
        <end position="62"/>
    </location>
</feature>
<sequence length="332" mass="36141">MRTDTTRTTRAARTRRSRKTKTKAVLLGATATGVLATLTLAPQATAERTDEPAAAAENDKRAAALQQNDFERPEAGAPYTISQWAQDGWDLSKDVGSPQGWDTRTRIDTETPAHSGDKSLRVFYPEGRIDPENSGALAPFAIPKAQEYYLSFWVRFSEDFSWGTTQFAGKVGVGLAGGKACSGGQPCNGTNGFTSRPIWSKSSGKAALYYYSLEHEGEFGDDIVLQKDGADIDWPKGEWVNVVQRLKVNTVTDGQANPDGEIEVFYNGESAAKKTGLRFVTNDDQVDKAYFSSFAGGGTDEFAPANDGYIWYDDIKVSTSRDDICELSNSCS</sequence>
<proteinExistence type="predicted"/>
<evidence type="ECO:0000256" key="1">
    <source>
        <dbReference type="SAM" id="MobiDB-lite"/>
    </source>
</evidence>
<name>A0A372LYD9_9ACTN</name>
<accession>A0A372LYD9</accession>
<feature type="compositionally biased region" description="Basic residues" evidence="1">
    <location>
        <begin position="10"/>
        <end position="21"/>
    </location>
</feature>
<dbReference type="Proteomes" id="UP000263094">
    <property type="component" value="Unassembled WGS sequence"/>
</dbReference>
<dbReference type="RefSeq" id="WP_128558632.1">
    <property type="nucleotide sequence ID" value="NZ_QUAK01000191.1"/>
</dbReference>